<dbReference type="Proteomes" id="UP000504610">
    <property type="component" value="Unplaced"/>
</dbReference>
<dbReference type="SUPFAM" id="SSF53098">
    <property type="entry name" value="Ribonuclease H-like"/>
    <property type="match status" value="1"/>
</dbReference>
<keyword evidence="2" id="KW-1185">Reference proteome</keyword>
<proteinExistence type="predicted"/>
<name>A0A6J0MIH9_RAPSA</name>
<evidence type="ECO:0000313" key="2">
    <source>
        <dbReference type="Proteomes" id="UP000504610"/>
    </source>
</evidence>
<dbReference type="InterPro" id="IPR002156">
    <property type="entry name" value="RNaseH_domain"/>
</dbReference>
<dbReference type="OrthoDB" id="1906820at2759"/>
<dbReference type="PANTHER" id="PTHR34146">
    <property type="entry name" value="POLYNUCLEOTIDYL TRANSFERASE, RIBONUCLEASE H-LIKE SUPERFAMILY PROTEIN-RELATED"/>
    <property type="match status" value="1"/>
</dbReference>
<dbReference type="GO" id="GO:0004523">
    <property type="term" value="F:RNA-DNA hybrid ribonuclease activity"/>
    <property type="evidence" value="ECO:0007669"/>
    <property type="project" value="InterPro"/>
</dbReference>
<gene>
    <name evidence="3" type="primary">LOC108843571</name>
</gene>
<sequence>MAAKQVLIDGLHRKIGTGAETKAWKDVWLPTNPPRPAIPRDENTETGLMVHHLIDFERKEWNVNLVQQLVADVDVPRVLSLKISRTGRQDTYTWSHTNSGNYTVRSGHAVAVKQRKQDETAAILEPMSGFVASASKLKERHYGNDAARNEKCFNAKDVTPLDTLQLATSEAESWRIAQIVETNAEGGKPAEDTRQVIDHRDTDCKWICQVDASWKDKNKGTELGFILFEDRRVRLLGIKHYDKVASPLHAEAEALSWALKETKKIGASEVIVELDCQQLVRLINKPQE</sequence>
<organism evidence="2 3">
    <name type="scientific">Raphanus sativus</name>
    <name type="common">Radish</name>
    <name type="synonym">Raphanus raphanistrum var. sativus</name>
    <dbReference type="NCBI Taxonomy" id="3726"/>
    <lineage>
        <taxon>Eukaryota</taxon>
        <taxon>Viridiplantae</taxon>
        <taxon>Streptophyta</taxon>
        <taxon>Embryophyta</taxon>
        <taxon>Tracheophyta</taxon>
        <taxon>Spermatophyta</taxon>
        <taxon>Magnoliopsida</taxon>
        <taxon>eudicotyledons</taxon>
        <taxon>Gunneridae</taxon>
        <taxon>Pentapetalae</taxon>
        <taxon>rosids</taxon>
        <taxon>malvids</taxon>
        <taxon>Brassicales</taxon>
        <taxon>Brassicaceae</taxon>
        <taxon>Brassiceae</taxon>
        <taxon>Raphanus</taxon>
    </lineage>
</organism>
<dbReference type="PANTHER" id="PTHR34146:SF3">
    <property type="entry name" value="POLYNUCLEOTIDYL TRANSFERASE, RIBONUCLEASE H-LIKE SUPERFAMILY PROTEIN"/>
    <property type="match status" value="1"/>
</dbReference>
<dbReference type="KEGG" id="rsz:108843571"/>
<dbReference type="GeneID" id="108843571"/>
<protein>
    <submittedName>
        <fullName evidence="3">Uncharacterized protein LOC108843571</fullName>
    </submittedName>
</protein>
<dbReference type="InterPro" id="IPR012337">
    <property type="entry name" value="RNaseH-like_sf"/>
</dbReference>
<evidence type="ECO:0000259" key="1">
    <source>
        <dbReference type="Pfam" id="PF13456"/>
    </source>
</evidence>
<dbReference type="Gene3D" id="3.30.420.10">
    <property type="entry name" value="Ribonuclease H-like superfamily/Ribonuclease H"/>
    <property type="match status" value="1"/>
</dbReference>
<dbReference type="CDD" id="cd06222">
    <property type="entry name" value="RNase_H_like"/>
    <property type="match status" value="1"/>
</dbReference>
<reference evidence="3" key="1">
    <citation type="submission" date="2025-08" db="UniProtKB">
        <authorList>
            <consortium name="RefSeq"/>
        </authorList>
    </citation>
    <scope>IDENTIFICATION</scope>
    <source>
        <tissue evidence="3">Leaf</tissue>
    </source>
</reference>
<dbReference type="InterPro" id="IPR036397">
    <property type="entry name" value="RNaseH_sf"/>
</dbReference>
<evidence type="ECO:0000313" key="3">
    <source>
        <dbReference type="RefSeq" id="XP_018472305.2"/>
    </source>
</evidence>
<accession>A0A6J0MIH9</accession>
<dbReference type="AlphaFoldDB" id="A0A6J0MIH9"/>
<dbReference type="RefSeq" id="XP_018472305.2">
    <property type="nucleotide sequence ID" value="XM_018616803.2"/>
</dbReference>
<feature type="domain" description="RNase H type-1" evidence="1">
    <location>
        <begin position="210"/>
        <end position="287"/>
    </location>
</feature>
<dbReference type="InterPro" id="IPR044730">
    <property type="entry name" value="RNase_H-like_dom_plant"/>
</dbReference>
<dbReference type="Pfam" id="PF13456">
    <property type="entry name" value="RVT_3"/>
    <property type="match status" value="1"/>
</dbReference>
<dbReference type="GO" id="GO:0003676">
    <property type="term" value="F:nucleic acid binding"/>
    <property type="evidence" value="ECO:0007669"/>
    <property type="project" value="InterPro"/>
</dbReference>